<name>A0ABC8U5H2_9AQUA</name>
<keyword evidence="1" id="KW-0479">Metal-binding</keyword>
<dbReference type="Pfam" id="PF13499">
    <property type="entry name" value="EF-hand_7"/>
    <property type="match status" value="1"/>
</dbReference>
<feature type="domain" description="EF-hand" evidence="4">
    <location>
        <begin position="40"/>
        <end position="75"/>
    </location>
</feature>
<dbReference type="SUPFAM" id="SSF47473">
    <property type="entry name" value="EF-hand"/>
    <property type="match status" value="1"/>
</dbReference>
<organism evidence="5 6">
    <name type="scientific">Ilex paraguariensis</name>
    <name type="common">yerba mate</name>
    <dbReference type="NCBI Taxonomy" id="185542"/>
    <lineage>
        <taxon>Eukaryota</taxon>
        <taxon>Viridiplantae</taxon>
        <taxon>Streptophyta</taxon>
        <taxon>Embryophyta</taxon>
        <taxon>Tracheophyta</taxon>
        <taxon>Spermatophyta</taxon>
        <taxon>Magnoliopsida</taxon>
        <taxon>eudicotyledons</taxon>
        <taxon>Gunneridae</taxon>
        <taxon>Pentapetalae</taxon>
        <taxon>asterids</taxon>
        <taxon>campanulids</taxon>
        <taxon>Aquifoliales</taxon>
        <taxon>Aquifoliaceae</taxon>
        <taxon>Ilex</taxon>
    </lineage>
</organism>
<dbReference type="EMBL" id="CAUOFW020006946">
    <property type="protein sequence ID" value="CAK9177004.1"/>
    <property type="molecule type" value="Genomic_DNA"/>
</dbReference>
<accession>A0ABC8U5H2</accession>
<dbReference type="Pfam" id="PF13405">
    <property type="entry name" value="EF-hand_6"/>
    <property type="match status" value="1"/>
</dbReference>
<comment type="caution">
    <text evidence="5">The sequence shown here is derived from an EMBL/GenBank/DDBJ whole genome shotgun (WGS) entry which is preliminary data.</text>
</comment>
<dbReference type="InterPro" id="IPR039647">
    <property type="entry name" value="EF_hand_pair_protein_CML-like"/>
</dbReference>
<gene>
    <name evidence="5" type="ORF">ILEXP_LOCUS46867</name>
</gene>
<dbReference type="InterPro" id="IPR011992">
    <property type="entry name" value="EF-hand-dom_pair"/>
</dbReference>
<evidence type="ECO:0000313" key="6">
    <source>
        <dbReference type="Proteomes" id="UP001642360"/>
    </source>
</evidence>
<dbReference type="CDD" id="cd00051">
    <property type="entry name" value="EFh"/>
    <property type="match status" value="2"/>
</dbReference>
<feature type="domain" description="EF-hand" evidence="4">
    <location>
        <begin position="152"/>
        <end position="183"/>
    </location>
</feature>
<dbReference type="PROSITE" id="PS00018">
    <property type="entry name" value="EF_HAND_1"/>
    <property type="match status" value="4"/>
</dbReference>
<keyword evidence="2" id="KW-0677">Repeat</keyword>
<dbReference type="InterPro" id="IPR018247">
    <property type="entry name" value="EF_Hand_1_Ca_BS"/>
</dbReference>
<dbReference type="GO" id="GO:0046872">
    <property type="term" value="F:metal ion binding"/>
    <property type="evidence" value="ECO:0007669"/>
    <property type="project" value="UniProtKB-KW"/>
</dbReference>
<reference evidence="5 6" key="1">
    <citation type="submission" date="2024-02" db="EMBL/GenBank/DDBJ databases">
        <authorList>
            <person name="Vignale AGUSTIN F."/>
            <person name="Sosa J E."/>
            <person name="Modenutti C."/>
        </authorList>
    </citation>
    <scope>NUCLEOTIDE SEQUENCE [LARGE SCALE GENOMIC DNA]</scope>
</reference>
<evidence type="ECO:0000313" key="5">
    <source>
        <dbReference type="EMBL" id="CAK9177004.1"/>
    </source>
</evidence>
<dbReference type="PROSITE" id="PS50222">
    <property type="entry name" value="EF_HAND_2"/>
    <property type="match status" value="4"/>
</dbReference>
<dbReference type="SMART" id="SM00054">
    <property type="entry name" value="EFh"/>
    <property type="match status" value="4"/>
</dbReference>
<dbReference type="AlphaFoldDB" id="A0ABC8U5H2"/>
<feature type="domain" description="EF-hand" evidence="4">
    <location>
        <begin position="112"/>
        <end position="147"/>
    </location>
</feature>
<evidence type="ECO:0000256" key="1">
    <source>
        <dbReference type="ARBA" id="ARBA00022723"/>
    </source>
</evidence>
<evidence type="ECO:0000256" key="3">
    <source>
        <dbReference type="ARBA" id="ARBA00022837"/>
    </source>
</evidence>
<feature type="domain" description="EF-hand" evidence="4">
    <location>
        <begin position="80"/>
        <end position="111"/>
    </location>
</feature>
<dbReference type="Gene3D" id="1.10.238.10">
    <property type="entry name" value="EF-hand"/>
    <property type="match status" value="3"/>
</dbReference>
<dbReference type="PANTHER" id="PTHR10891">
    <property type="entry name" value="EF-HAND CALCIUM-BINDING DOMAIN CONTAINING PROTEIN"/>
    <property type="match status" value="1"/>
</dbReference>
<dbReference type="InterPro" id="IPR002048">
    <property type="entry name" value="EF_hand_dom"/>
</dbReference>
<sequence length="188" mass="21345">MLFHCISNSVVPSCKTNSTDNTNNMPMCCAWVTRPGSWPLPDDQLKGLLKRYDINKDGKLSRKELKEAFRSLGLKFSGWRARRALHHADANGDGLISEEEMNELVKPGSWPLPDDQLKGLLKRYDTNKDGKLSRKELKEAFQSLGLKFSGWRARRALHHADANGDGVINEEEMKELVKYASRWGFIIS</sequence>
<evidence type="ECO:0000256" key="2">
    <source>
        <dbReference type="ARBA" id="ARBA00022737"/>
    </source>
</evidence>
<dbReference type="Pfam" id="PF13202">
    <property type="entry name" value="EF-hand_5"/>
    <property type="match status" value="1"/>
</dbReference>
<protein>
    <recommendedName>
        <fullName evidence="4">EF-hand domain-containing protein</fullName>
    </recommendedName>
</protein>
<evidence type="ECO:0000259" key="4">
    <source>
        <dbReference type="PROSITE" id="PS50222"/>
    </source>
</evidence>
<dbReference type="Proteomes" id="UP001642360">
    <property type="component" value="Unassembled WGS sequence"/>
</dbReference>
<keyword evidence="6" id="KW-1185">Reference proteome</keyword>
<keyword evidence="3" id="KW-0106">Calcium</keyword>
<proteinExistence type="predicted"/>